<comment type="catalytic activity">
    <reaction evidence="11">
        <text>shikimate + ATP = 3-phosphoshikimate + ADP + H(+)</text>
        <dbReference type="Rhea" id="RHEA:13121"/>
        <dbReference type="ChEBI" id="CHEBI:15378"/>
        <dbReference type="ChEBI" id="CHEBI:30616"/>
        <dbReference type="ChEBI" id="CHEBI:36208"/>
        <dbReference type="ChEBI" id="CHEBI:145989"/>
        <dbReference type="ChEBI" id="CHEBI:456216"/>
        <dbReference type="EC" id="2.7.1.71"/>
    </reaction>
</comment>
<dbReference type="PROSITE" id="PS01128">
    <property type="entry name" value="SHIKIMATE_KINASE"/>
    <property type="match status" value="1"/>
</dbReference>
<dbReference type="EMBL" id="JALJOV010000599">
    <property type="protein sequence ID" value="KAK9862491.1"/>
    <property type="molecule type" value="Genomic_DNA"/>
</dbReference>
<dbReference type="GO" id="GO:0005524">
    <property type="term" value="F:ATP binding"/>
    <property type="evidence" value="ECO:0007669"/>
    <property type="project" value="UniProtKB-KW"/>
</dbReference>
<proteinExistence type="inferred from homology"/>
<evidence type="ECO:0000313" key="13">
    <source>
        <dbReference type="EMBL" id="KAK9862491.1"/>
    </source>
</evidence>
<dbReference type="InterPro" id="IPR031322">
    <property type="entry name" value="Shikimate/glucono_kinase"/>
</dbReference>
<dbReference type="InterPro" id="IPR027417">
    <property type="entry name" value="P-loop_NTPase"/>
</dbReference>
<keyword evidence="8" id="KW-0418">Kinase</keyword>
<evidence type="ECO:0000256" key="4">
    <source>
        <dbReference type="ARBA" id="ARBA00012154"/>
    </source>
</evidence>
<evidence type="ECO:0000256" key="2">
    <source>
        <dbReference type="ARBA" id="ARBA00004842"/>
    </source>
</evidence>
<evidence type="ECO:0000256" key="11">
    <source>
        <dbReference type="ARBA" id="ARBA00048567"/>
    </source>
</evidence>
<dbReference type="Gene3D" id="3.40.50.300">
    <property type="entry name" value="P-loop containing nucleotide triphosphate hydrolases"/>
    <property type="match status" value="1"/>
</dbReference>
<comment type="pathway">
    <text evidence="2">Metabolic intermediate biosynthesis; chorismate biosynthesis; chorismate from D-erythrose 4-phosphate and phosphoenolpyruvate: step 5/7.</text>
</comment>
<keyword evidence="7" id="KW-0547">Nucleotide-binding</keyword>
<dbReference type="PRINTS" id="PR01100">
    <property type="entry name" value="SHIKIMTKNASE"/>
</dbReference>
<comment type="function">
    <text evidence="1">Catalyzes the specific phosphorylation of the 3-hydroxyl group of shikimic acid using ATP as a cosubstrate.</text>
</comment>
<dbReference type="InterPro" id="IPR023000">
    <property type="entry name" value="Shikimate_kinase_CS"/>
</dbReference>
<accession>A0AAW1T0K5</accession>
<dbReference type="CDD" id="cd00464">
    <property type="entry name" value="SK"/>
    <property type="match status" value="1"/>
</dbReference>
<dbReference type="SUPFAM" id="SSF52540">
    <property type="entry name" value="P-loop containing nucleoside triphosphate hydrolases"/>
    <property type="match status" value="1"/>
</dbReference>
<gene>
    <name evidence="13" type="ORF">WJX84_005969</name>
</gene>
<dbReference type="GO" id="GO:0005829">
    <property type="term" value="C:cytosol"/>
    <property type="evidence" value="ECO:0007669"/>
    <property type="project" value="TreeGrafter"/>
</dbReference>
<feature type="region of interest" description="Disordered" evidence="12">
    <location>
        <begin position="205"/>
        <end position="243"/>
    </location>
</feature>
<evidence type="ECO:0000256" key="1">
    <source>
        <dbReference type="ARBA" id="ARBA00002641"/>
    </source>
</evidence>
<feature type="region of interest" description="Disordered" evidence="12">
    <location>
        <begin position="311"/>
        <end position="348"/>
    </location>
</feature>
<keyword evidence="5" id="KW-0028">Amino-acid biosynthesis</keyword>
<reference evidence="13 14" key="1">
    <citation type="journal article" date="2024" name="Nat. Commun.">
        <title>Phylogenomics reveals the evolutionary origins of lichenization in chlorophyte algae.</title>
        <authorList>
            <person name="Puginier C."/>
            <person name="Libourel C."/>
            <person name="Otte J."/>
            <person name="Skaloud P."/>
            <person name="Haon M."/>
            <person name="Grisel S."/>
            <person name="Petersen M."/>
            <person name="Berrin J.G."/>
            <person name="Delaux P.M."/>
            <person name="Dal Grande F."/>
            <person name="Keller J."/>
        </authorList>
    </citation>
    <scope>NUCLEOTIDE SEQUENCE [LARGE SCALE GENOMIC DNA]</scope>
    <source>
        <strain evidence="13 14">SAG 2523</strain>
    </source>
</reference>
<dbReference type="InterPro" id="IPR000623">
    <property type="entry name" value="Shikimate_kinase/TSH1"/>
</dbReference>
<keyword evidence="6" id="KW-0808">Transferase</keyword>
<dbReference type="Proteomes" id="UP001485043">
    <property type="component" value="Unassembled WGS sequence"/>
</dbReference>
<feature type="compositionally biased region" description="Low complexity" evidence="12">
    <location>
        <begin position="218"/>
        <end position="231"/>
    </location>
</feature>
<comment type="caution">
    <text evidence="13">The sequence shown here is derived from an EMBL/GenBank/DDBJ whole genome shotgun (WGS) entry which is preliminary data.</text>
</comment>
<dbReference type="HAMAP" id="MF_00109">
    <property type="entry name" value="Shikimate_kinase"/>
    <property type="match status" value="1"/>
</dbReference>
<comment type="similarity">
    <text evidence="3">Belongs to the shikimate kinase family.</text>
</comment>
<evidence type="ECO:0000256" key="12">
    <source>
        <dbReference type="SAM" id="MobiDB-lite"/>
    </source>
</evidence>
<dbReference type="AlphaFoldDB" id="A0AAW1T0K5"/>
<feature type="compositionally biased region" description="Low complexity" evidence="12">
    <location>
        <begin position="326"/>
        <end position="338"/>
    </location>
</feature>
<name>A0AAW1T0K5_9CHLO</name>
<evidence type="ECO:0000256" key="6">
    <source>
        <dbReference type="ARBA" id="ARBA00022679"/>
    </source>
</evidence>
<dbReference type="GO" id="GO:0009073">
    <property type="term" value="P:aromatic amino acid family biosynthetic process"/>
    <property type="evidence" value="ECO:0007669"/>
    <property type="project" value="UniProtKB-KW"/>
</dbReference>
<organism evidence="13 14">
    <name type="scientific">Apatococcus fuscideae</name>
    <dbReference type="NCBI Taxonomy" id="2026836"/>
    <lineage>
        <taxon>Eukaryota</taxon>
        <taxon>Viridiplantae</taxon>
        <taxon>Chlorophyta</taxon>
        <taxon>core chlorophytes</taxon>
        <taxon>Trebouxiophyceae</taxon>
        <taxon>Chlorellales</taxon>
        <taxon>Chlorellaceae</taxon>
        <taxon>Apatococcus</taxon>
    </lineage>
</organism>
<dbReference type="EC" id="2.7.1.71" evidence="4"/>
<dbReference type="PANTHER" id="PTHR21087:SF16">
    <property type="entry name" value="SHIKIMATE KINASE 1, CHLOROPLASTIC"/>
    <property type="match status" value="1"/>
</dbReference>
<keyword evidence="14" id="KW-1185">Reference proteome</keyword>
<dbReference type="GO" id="GO:0008652">
    <property type="term" value="P:amino acid biosynthetic process"/>
    <property type="evidence" value="ECO:0007669"/>
    <property type="project" value="UniProtKB-KW"/>
</dbReference>
<keyword evidence="10" id="KW-0057">Aromatic amino acid biosynthesis</keyword>
<evidence type="ECO:0000313" key="14">
    <source>
        <dbReference type="Proteomes" id="UP001485043"/>
    </source>
</evidence>
<keyword evidence="9" id="KW-0067">ATP-binding</keyword>
<sequence>MRLLGRELHHPGLAVLPGRIPAAGPKVRRCQLSRTATSTRQCSQIQPLAASSREAIESAAAKDQLTADFGALSDKIEELAAEVKENLQGTSLYLVGMMGSGKSTVGKMLSNILKYPFLDTDHLIESMAKMPIKDIFAEDGETFFRELETQVLQEIMPFHSCVVSTGGGVVLKRENWGLMQHGVVVWLSGEPRLLAARAMRDDLSTRPLLARTEQPAGDSSSLPSEPDSASATAPEPLKPEEKDDYEHTLQKLEQLLKERRPHYAFSDLQVPLEGDSEDSHFGAPAAVVAYRVLDALNQRIKRDAATREEMRNIEIKDAGDIPMTMRVQQSPVPQPQKQKQQRKGRKRG</sequence>
<evidence type="ECO:0000256" key="10">
    <source>
        <dbReference type="ARBA" id="ARBA00023141"/>
    </source>
</evidence>
<dbReference type="GO" id="GO:0004765">
    <property type="term" value="F:shikimate kinase activity"/>
    <property type="evidence" value="ECO:0007669"/>
    <property type="project" value="UniProtKB-EC"/>
</dbReference>
<evidence type="ECO:0000256" key="9">
    <source>
        <dbReference type="ARBA" id="ARBA00022840"/>
    </source>
</evidence>
<dbReference type="PANTHER" id="PTHR21087">
    <property type="entry name" value="SHIKIMATE KINASE"/>
    <property type="match status" value="1"/>
</dbReference>
<evidence type="ECO:0000256" key="8">
    <source>
        <dbReference type="ARBA" id="ARBA00022777"/>
    </source>
</evidence>
<feature type="compositionally biased region" description="Basic residues" evidence="12">
    <location>
        <begin position="339"/>
        <end position="348"/>
    </location>
</feature>
<evidence type="ECO:0000256" key="7">
    <source>
        <dbReference type="ARBA" id="ARBA00022741"/>
    </source>
</evidence>
<evidence type="ECO:0000256" key="5">
    <source>
        <dbReference type="ARBA" id="ARBA00022605"/>
    </source>
</evidence>
<evidence type="ECO:0000256" key="3">
    <source>
        <dbReference type="ARBA" id="ARBA00006997"/>
    </source>
</evidence>
<dbReference type="Pfam" id="PF01202">
    <property type="entry name" value="SKI"/>
    <property type="match status" value="1"/>
</dbReference>
<protein>
    <recommendedName>
        <fullName evidence="4">shikimate kinase</fullName>
        <ecNumber evidence="4">2.7.1.71</ecNumber>
    </recommendedName>
</protein>